<feature type="compositionally biased region" description="Gly residues" evidence="1">
    <location>
        <begin position="77"/>
        <end position="92"/>
    </location>
</feature>
<organism evidence="2 3">
    <name type="scientific">Dunaliella salina</name>
    <name type="common">Green alga</name>
    <name type="synonym">Protococcus salinus</name>
    <dbReference type="NCBI Taxonomy" id="3046"/>
    <lineage>
        <taxon>Eukaryota</taxon>
        <taxon>Viridiplantae</taxon>
        <taxon>Chlorophyta</taxon>
        <taxon>core chlorophytes</taxon>
        <taxon>Chlorophyceae</taxon>
        <taxon>CS clade</taxon>
        <taxon>Chlamydomonadales</taxon>
        <taxon>Dunaliellaceae</taxon>
        <taxon>Dunaliella</taxon>
    </lineage>
</organism>
<dbReference type="EMBL" id="MU069491">
    <property type="protein sequence ID" value="KAF5841244.1"/>
    <property type="molecule type" value="Genomic_DNA"/>
</dbReference>
<proteinExistence type="predicted"/>
<name>A0ABQ7H308_DUNSA</name>
<sequence>MDGNNQPWGLPGIPNFSAMIPNPSDPSFNFAPSMQDPSLAFAFGADGQLMPKMEDQGMVKEEDVAAAVADAMAGIGGAGGAAWQQGGGGASEGEGRQRAW</sequence>
<feature type="region of interest" description="Disordered" evidence="1">
    <location>
        <begin position="77"/>
        <end position="100"/>
    </location>
</feature>
<comment type="caution">
    <text evidence="2">The sequence shown here is derived from an EMBL/GenBank/DDBJ whole genome shotgun (WGS) entry which is preliminary data.</text>
</comment>
<dbReference type="EMBL" id="MU069491">
    <property type="protein sequence ID" value="KAF5841243.1"/>
    <property type="molecule type" value="Genomic_DNA"/>
</dbReference>
<evidence type="ECO:0000313" key="2">
    <source>
        <dbReference type="EMBL" id="KAF5841244.1"/>
    </source>
</evidence>
<reference evidence="2" key="2">
    <citation type="submission" date="2020-06" db="EMBL/GenBank/DDBJ databases">
        <authorList>
            <consortium name="DOE Joint Genome Institute"/>
            <person name="Calhoun S."/>
            <person name="Polle J.E."/>
            <person name="Mckie-Krisberg Z."/>
            <person name="Prochnik S."/>
            <person name="Neofotis P."/>
            <person name="Yim W.C."/>
            <person name="Hathwaik L.T."/>
            <person name="Jenkins J."/>
            <person name="Molina H."/>
            <person name="Bunkenborg J."/>
            <person name="Grigoriev I.V."/>
            <person name="Barry K."/>
            <person name="Schmutz J."/>
            <person name="Jin E."/>
            <person name="Cushman J.C."/>
            <person name="Magnuson J.K."/>
        </authorList>
    </citation>
    <scope>NUCLEOTIDE SEQUENCE</scope>
    <source>
        <strain evidence="2">CCAP 19/18</strain>
    </source>
</reference>
<evidence type="ECO:0000256" key="1">
    <source>
        <dbReference type="SAM" id="MobiDB-lite"/>
    </source>
</evidence>
<protein>
    <recommendedName>
        <fullName evidence="4">Encoded protein</fullName>
    </recommendedName>
</protein>
<accession>A0ABQ7H308</accession>
<dbReference type="Proteomes" id="UP000815325">
    <property type="component" value="Unassembled WGS sequence"/>
</dbReference>
<keyword evidence="3" id="KW-1185">Reference proteome</keyword>
<evidence type="ECO:0008006" key="4">
    <source>
        <dbReference type="Google" id="ProtNLM"/>
    </source>
</evidence>
<reference evidence="2" key="1">
    <citation type="submission" date="2017-08" db="EMBL/GenBank/DDBJ databases">
        <authorList>
            <person name="Polle J.E."/>
            <person name="Barry K."/>
            <person name="Cushman J."/>
            <person name="Schmutz J."/>
            <person name="Tran D."/>
            <person name="Hathwaick L.T."/>
            <person name="Yim W.C."/>
            <person name="Jenkins J."/>
            <person name="Mckie-Krisberg Z.M."/>
            <person name="Prochnik S."/>
            <person name="Lindquist E."/>
            <person name="Dockter R.B."/>
            <person name="Adam C."/>
            <person name="Molina H."/>
            <person name="Bunkerborg J."/>
            <person name="Jin E."/>
            <person name="Buchheim M."/>
            <person name="Magnuson J."/>
        </authorList>
    </citation>
    <scope>NUCLEOTIDE SEQUENCE</scope>
    <source>
        <strain evidence="2">CCAP 19/18</strain>
    </source>
</reference>
<gene>
    <name evidence="2" type="ORF">DUNSADRAFT_13888</name>
</gene>
<evidence type="ECO:0000313" key="3">
    <source>
        <dbReference type="Proteomes" id="UP000815325"/>
    </source>
</evidence>